<feature type="domain" description="PKD" evidence="1">
    <location>
        <begin position="558"/>
        <end position="626"/>
    </location>
</feature>
<dbReference type="SUPFAM" id="SSF49299">
    <property type="entry name" value="PKD domain"/>
    <property type="match status" value="1"/>
</dbReference>
<reference evidence="3" key="1">
    <citation type="journal article" date="2019" name="Int. J. Syst. Evol. Microbiol.">
        <title>The Global Catalogue of Microorganisms (GCM) 10K type strain sequencing project: providing services to taxonomists for standard genome sequencing and annotation.</title>
        <authorList>
            <consortium name="The Broad Institute Genomics Platform"/>
            <consortium name="The Broad Institute Genome Sequencing Center for Infectious Disease"/>
            <person name="Wu L."/>
            <person name="Ma J."/>
        </authorList>
    </citation>
    <scope>NUCLEOTIDE SEQUENCE [LARGE SCALE GENOMIC DNA]</scope>
    <source>
        <strain evidence="3">KCTC 42953</strain>
    </source>
</reference>
<dbReference type="PROSITE" id="PS51257">
    <property type="entry name" value="PROKAR_LIPOPROTEIN"/>
    <property type="match status" value="1"/>
</dbReference>
<proteinExistence type="predicted"/>
<evidence type="ECO:0000313" key="2">
    <source>
        <dbReference type="EMBL" id="MFC3192696.1"/>
    </source>
</evidence>
<gene>
    <name evidence="2" type="ORF">ACFODZ_00450</name>
</gene>
<dbReference type="CDD" id="cd00146">
    <property type="entry name" value="PKD"/>
    <property type="match status" value="1"/>
</dbReference>
<organism evidence="2 3">
    <name type="scientific">Marinicella sediminis</name>
    <dbReference type="NCBI Taxonomy" id="1792834"/>
    <lineage>
        <taxon>Bacteria</taxon>
        <taxon>Pseudomonadati</taxon>
        <taxon>Pseudomonadota</taxon>
        <taxon>Gammaproteobacteria</taxon>
        <taxon>Lysobacterales</taxon>
        <taxon>Marinicellaceae</taxon>
        <taxon>Marinicella</taxon>
    </lineage>
</organism>
<dbReference type="EMBL" id="JBHRTS010000001">
    <property type="protein sequence ID" value="MFC3192696.1"/>
    <property type="molecule type" value="Genomic_DNA"/>
</dbReference>
<name>A0ABV7J9C0_9GAMM</name>
<keyword evidence="3" id="KW-1185">Reference proteome</keyword>
<comment type="caution">
    <text evidence="2">The sequence shown here is derived from an EMBL/GenBank/DDBJ whole genome shotgun (WGS) entry which is preliminary data.</text>
</comment>
<dbReference type="Gene3D" id="2.60.40.10">
    <property type="entry name" value="Immunoglobulins"/>
    <property type="match status" value="1"/>
</dbReference>
<sequence length="646" mass="70041">MNKLTLLAALTISGCGLLHTDSVRAAENRQSDIGGLEVSAQLFDVIEQWQMGYATTVSLEDLLMNEHTDLFDQWLLQVEEQLGGRTIIHYFKQQHPEFYDSARIDLSTEVNANLLMHWAAVSAPQTLLDWQQSQLAPKGLDLSNWLRTHEPAVLNQYRQAAALPTSHNRYGQFADYLTASKPSAELRGEGQRLLNHYANRGAGDHCACDVVTTFQESGYSVNINPNVEEHNWLGNLKRKRYVKQVKNKAAHSADMVRYIQHAANDVSRIDTSYLRTRTTILCLSGSGGQCESGSCTGELDLQAEYGSKVWVKTSAAGGPLSASRSLASDSGMLTYDPPGPVSEQTLFNKGVVLSRAQDTTFNTDSFVTFLEGALGIAALIATDGATLADLEFDLVDKTVKGLLGLISHNGNDGENHENFYVDFDSNTAAPYLLNSEETHTFELTSKGQVYSRGWGGNKSWSWGRYNSAYWLAGAVKNFSCDDGVIPPDRTGFWSYASAGGPLSNGTMVGNINAFLATELGYTGTAASGSSTGTLTMNDPKYPIADCDITPNFSLGPVTSTFDGTDSFDPDGSIVSYEWTLSGTPTGSGSIITEYFPPVTYMTGYPVTLTVTDNSGLSTTTSCDTVRICAATGCVARPYPQAYKISL</sequence>
<protein>
    <submittedName>
        <fullName evidence="2">PKD domain-containing protein</fullName>
    </submittedName>
</protein>
<dbReference type="RefSeq" id="WP_077409386.1">
    <property type="nucleotide sequence ID" value="NZ_JBHRTS010000001.1"/>
</dbReference>
<dbReference type="InterPro" id="IPR035986">
    <property type="entry name" value="PKD_dom_sf"/>
</dbReference>
<evidence type="ECO:0000313" key="3">
    <source>
        <dbReference type="Proteomes" id="UP001595533"/>
    </source>
</evidence>
<dbReference type="Pfam" id="PF18911">
    <property type="entry name" value="PKD_4"/>
    <property type="match status" value="1"/>
</dbReference>
<dbReference type="InterPro" id="IPR013783">
    <property type="entry name" value="Ig-like_fold"/>
</dbReference>
<evidence type="ECO:0000259" key="1">
    <source>
        <dbReference type="Pfam" id="PF18911"/>
    </source>
</evidence>
<dbReference type="InterPro" id="IPR000601">
    <property type="entry name" value="PKD_dom"/>
</dbReference>
<dbReference type="Proteomes" id="UP001595533">
    <property type="component" value="Unassembled WGS sequence"/>
</dbReference>
<accession>A0ABV7J9C0</accession>